<organism evidence="13 14">
    <name type="scientific">Burkholderia theae</name>
    <dbReference type="NCBI Taxonomy" id="3143496"/>
    <lineage>
        <taxon>Bacteria</taxon>
        <taxon>Pseudomonadati</taxon>
        <taxon>Pseudomonadota</taxon>
        <taxon>Betaproteobacteria</taxon>
        <taxon>Burkholderiales</taxon>
        <taxon>Burkholderiaceae</taxon>
        <taxon>Burkholderia</taxon>
    </lineage>
</organism>
<evidence type="ECO:0000256" key="6">
    <source>
        <dbReference type="ARBA" id="ARBA00022692"/>
    </source>
</evidence>
<feature type="transmembrane region" description="Helical" evidence="12">
    <location>
        <begin position="78"/>
        <end position="100"/>
    </location>
</feature>
<feature type="transmembrane region" description="Helical" evidence="12">
    <location>
        <begin position="121"/>
        <end position="145"/>
    </location>
</feature>
<dbReference type="PANTHER" id="PTHR43141:SF5">
    <property type="entry name" value="CYTOCHROME BD-I UBIQUINOL OXIDASE SUBUNIT 2"/>
    <property type="match status" value="1"/>
</dbReference>
<feature type="transmembrane region" description="Helical" evidence="12">
    <location>
        <begin position="264"/>
        <end position="283"/>
    </location>
</feature>
<feature type="transmembrane region" description="Helical" evidence="12">
    <location>
        <begin position="200"/>
        <end position="222"/>
    </location>
</feature>
<evidence type="ECO:0000256" key="2">
    <source>
        <dbReference type="ARBA" id="ARBA00007543"/>
    </source>
</evidence>
<feature type="transmembrane region" description="Helical" evidence="12">
    <location>
        <begin position="12"/>
        <end position="36"/>
    </location>
</feature>
<dbReference type="Pfam" id="PF02322">
    <property type="entry name" value="Cyt_bd_oxida_II"/>
    <property type="match status" value="1"/>
</dbReference>
<comment type="subcellular location">
    <subcellularLocation>
        <location evidence="1">Cell membrane</location>
        <topology evidence="1">Multi-pass membrane protein</topology>
    </subcellularLocation>
</comment>
<comment type="similarity">
    <text evidence="2">Belongs to the cytochrome ubiquinol oxidase subunit 2 family.</text>
</comment>
<name>A0ABU9WJN1_9BURK</name>
<keyword evidence="9 12" id="KW-1133">Transmembrane helix</keyword>
<evidence type="ECO:0000256" key="10">
    <source>
        <dbReference type="ARBA" id="ARBA00023004"/>
    </source>
</evidence>
<keyword evidence="8" id="KW-0249">Electron transport</keyword>
<evidence type="ECO:0000256" key="8">
    <source>
        <dbReference type="ARBA" id="ARBA00022982"/>
    </source>
</evidence>
<evidence type="ECO:0000256" key="3">
    <source>
        <dbReference type="ARBA" id="ARBA00022448"/>
    </source>
</evidence>
<protein>
    <submittedName>
        <fullName evidence="13">Cytochrome d ubiquinol oxidase subunit II</fullName>
    </submittedName>
</protein>
<evidence type="ECO:0000256" key="7">
    <source>
        <dbReference type="ARBA" id="ARBA00022723"/>
    </source>
</evidence>
<keyword evidence="7" id="KW-0479">Metal-binding</keyword>
<dbReference type="Proteomes" id="UP001466933">
    <property type="component" value="Unassembled WGS sequence"/>
</dbReference>
<comment type="caution">
    <text evidence="13">The sequence shown here is derived from an EMBL/GenBank/DDBJ whole genome shotgun (WGS) entry which is preliminary data.</text>
</comment>
<feature type="transmembrane region" description="Helical" evidence="12">
    <location>
        <begin position="165"/>
        <end position="188"/>
    </location>
</feature>
<dbReference type="RefSeq" id="WP_343493115.1">
    <property type="nucleotide sequence ID" value="NZ_JBCPYA010000008.1"/>
</dbReference>
<evidence type="ECO:0000256" key="5">
    <source>
        <dbReference type="ARBA" id="ARBA00022617"/>
    </source>
</evidence>
<evidence type="ECO:0000256" key="9">
    <source>
        <dbReference type="ARBA" id="ARBA00022989"/>
    </source>
</evidence>
<dbReference type="EMBL" id="JBCPYA010000008">
    <property type="protein sequence ID" value="MEN2472181.1"/>
    <property type="molecule type" value="Genomic_DNA"/>
</dbReference>
<dbReference type="PANTHER" id="PTHR43141">
    <property type="entry name" value="CYTOCHROME BD2 SUBUNIT II"/>
    <property type="match status" value="1"/>
</dbReference>
<gene>
    <name evidence="13" type="primary">cydB</name>
    <name evidence="13" type="ORF">VOI36_19955</name>
</gene>
<feature type="transmembrane region" description="Helical" evidence="12">
    <location>
        <begin position="337"/>
        <end position="362"/>
    </location>
</feature>
<evidence type="ECO:0000313" key="13">
    <source>
        <dbReference type="EMBL" id="MEN2472181.1"/>
    </source>
</evidence>
<evidence type="ECO:0000256" key="1">
    <source>
        <dbReference type="ARBA" id="ARBA00004651"/>
    </source>
</evidence>
<evidence type="ECO:0000313" key="14">
    <source>
        <dbReference type="Proteomes" id="UP001466933"/>
    </source>
</evidence>
<dbReference type="InterPro" id="IPR003317">
    <property type="entry name" value="Cyt-d_oxidase_su2"/>
</dbReference>
<keyword evidence="11 12" id="KW-0472">Membrane</keyword>
<keyword evidence="14" id="KW-1185">Reference proteome</keyword>
<evidence type="ECO:0000256" key="12">
    <source>
        <dbReference type="SAM" id="Phobius"/>
    </source>
</evidence>
<keyword evidence="5" id="KW-0349">Heme</keyword>
<feature type="transmembrane region" description="Helical" evidence="12">
    <location>
        <begin position="290"/>
        <end position="317"/>
    </location>
</feature>
<keyword evidence="6 12" id="KW-0812">Transmembrane</keyword>
<proteinExistence type="inferred from homology"/>
<accession>A0ABU9WJN1</accession>
<sequence length="379" mass="40741">MLEPDTLRLIWWLLIAVLFALFAVTDGFDFGALILLPWVTARDEQRRVVLNAVGATWEGNQTWLITAIGATFAAWPMVYAASFSVMYPAMMLALFALFARPVGFDYRSKLPGRGWRAAWDCALFAGGFIPTFTFGLLVGNLFVGLPFTVDRVFRITATTSFTGLFHPFAILVAAAAVALFTMHGGAYVQKRAEAPFARVIGRFTTGAALVFMLLFVACGIWVTRSLPGLQNQAATLLQAPAAGASSSTELVAGGWAGNFERVPALLALPLLAVACAVQTALLTGRGRWQIAFCTSALTVLSAVGTAAVALFPVLLLSSSDPASSLTVWNSSSSPHTLQIMLFVAALFVPLIMLYTAFVYRVLRGPVTVQHVRDQGTKAY</sequence>
<keyword evidence="4" id="KW-1003">Cell membrane</keyword>
<evidence type="ECO:0000256" key="11">
    <source>
        <dbReference type="ARBA" id="ARBA00023136"/>
    </source>
</evidence>
<dbReference type="PIRSF" id="PIRSF000267">
    <property type="entry name" value="Cyt_oxidse_sub2"/>
    <property type="match status" value="1"/>
</dbReference>
<keyword evidence="10" id="KW-0408">Iron</keyword>
<evidence type="ECO:0000256" key="4">
    <source>
        <dbReference type="ARBA" id="ARBA00022475"/>
    </source>
</evidence>
<reference evidence="13 14" key="1">
    <citation type="submission" date="2024-05" db="EMBL/GenBank/DDBJ databases">
        <title>Burkholderia sp. Nov. a novel bacteria isolated from rhizosphere soil of Camellia sinensis.</title>
        <authorList>
            <person name="Dong Y."/>
        </authorList>
    </citation>
    <scope>NUCLEOTIDE SEQUENCE [LARGE SCALE GENOMIC DNA]</scope>
    <source>
        <strain evidence="13 14">GS2Y</strain>
    </source>
</reference>
<dbReference type="NCBIfam" id="TIGR00203">
    <property type="entry name" value="cydB"/>
    <property type="match status" value="1"/>
</dbReference>
<keyword evidence="3" id="KW-0813">Transport</keyword>